<keyword evidence="5 10" id="KW-0067">ATP-binding</keyword>
<evidence type="ECO:0000256" key="7">
    <source>
        <dbReference type="ARBA" id="ARBA00022984"/>
    </source>
</evidence>
<feature type="domain" description="Mur ligase C-terminal" evidence="13">
    <location>
        <begin position="329"/>
        <end position="469"/>
    </location>
</feature>
<dbReference type="GO" id="GO:0047480">
    <property type="term" value="F:UDP-N-acetylmuramoyl-tripeptide-D-alanyl-D-alanine ligase activity"/>
    <property type="evidence" value="ECO:0007669"/>
    <property type="project" value="UniProtKB-UniRule"/>
</dbReference>
<dbReference type="SUPFAM" id="SSF53244">
    <property type="entry name" value="MurD-like peptide ligases, peptide-binding domain"/>
    <property type="match status" value="1"/>
</dbReference>
<evidence type="ECO:0000256" key="4">
    <source>
        <dbReference type="ARBA" id="ARBA00022741"/>
    </source>
</evidence>
<keyword evidence="3 10" id="KW-0132">Cell division</keyword>
<keyword evidence="7 10" id="KW-0573">Peptidoglycan synthesis</keyword>
<gene>
    <name evidence="10 15" type="primary">murF</name>
    <name evidence="15" type="ORF">RUMTOR_02645</name>
</gene>
<feature type="binding site" evidence="10">
    <location>
        <begin position="122"/>
        <end position="128"/>
    </location>
    <ligand>
        <name>ATP</name>
        <dbReference type="ChEBI" id="CHEBI:30616"/>
    </ligand>
</feature>
<name>A5KQV4_9FIRM</name>
<keyword evidence="8 10" id="KW-0131">Cell cycle</keyword>
<evidence type="ECO:0000313" key="16">
    <source>
        <dbReference type="Proteomes" id="UP000003577"/>
    </source>
</evidence>
<dbReference type="InterPro" id="IPR000713">
    <property type="entry name" value="Mur_ligase_N"/>
</dbReference>
<dbReference type="InterPro" id="IPR036615">
    <property type="entry name" value="Mur_ligase_C_dom_sf"/>
</dbReference>
<evidence type="ECO:0000259" key="12">
    <source>
        <dbReference type="Pfam" id="PF01225"/>
    </source>
</evidence>
<evidence type="ECO:0000259" key="14">
    <source>
        <dbReference type="Pfam" id="PF08245"/>
    </source>
</evidence>
<feature type="domain" description="Mur ligase N-terminal catalytic" evidence="12">
    <location>
        <begin position="38"/>
        <end position="109"/>
    </location>
</feature>
<dbReference type="EC" id="6.3.2.10" evidence="10 11"/>
<feature type="domain" description="Mur ligase central" evidence="14">
    <location>
        <begin position="120"/>
        <end position="306"/>
    </location>
</feature>
<dbReference type="PANTHER" id="PTHR43024:SF1">
    <property type="entry name" value="UDP-N-ACETYLMURAMOYL-TRIPEPTIDE--D-ALANYL-D-ALANINE LIGASE"/>
    <property type="match status" value="1"/>
</dbReference>
<dbReference type="AlphaFoldDB" id="A5KQV4"/>
<dbReference type="Proteomes" id="UP000003577">
    <property type="component" value="Unassembled WGS sequence"/>
</dbReference>
<comment type="function">
    <text evidence="10 11">Involved in cell wall formation. Catalyzes the final step in the synthesis of UDP-N-acetylmuramoyl-pentapeptide, the precursor of murein.</text>
</comment>
<protein>
    <recommendedName>
        <fullName evidence="10 11">UDP-N-acetylmuramoyl-tripeptide--D-alanyl-D-alanine ligase</fullName>
        <ecNumber evidence="10 11">6.3.2.10</ecNumber>
    </recommendedName>
    <alternativeName>
        <fullName evidence="10">D-alanyl-D-alanine-adding enzyme</fullName>
    </alternativeName>
</protein>
<dbReference type="Pfam" id="PF02875">
    <property type="entry name" value="Mur_ligase_C"/>
    <property type="match status" value="1"/>
</dbReference>
<evidence type="ECO:0000256" key="1">
    <source>
        <dbReference type="ARBA" id="ARBA00022490"/>
    </source>
</evidence>
<dbReference type="HOGENOM" id="CLU_031507_1_1_9"/>
<evidence type="ECO:0000259" key="13">
    <source>
        <dbReference type="Pfam" id="PF02875"/>
    </source>
</evidence>
<dbReference type="InterPro" id="IPR051046">
    <property type="entry name" value="MurCDEF_CellWall_CoF430Synth"/>
</dbReference>
<keyword evidence="4 10" id="KW-0547">Nucleotide-binding</keyword>
<reference evidence="15 16" key="1">
    <citation type="submission" date="2007-03" db="EMBL/GenBank/DDBJ databases">
        <authorList>
            <person name="Fulton L."/>
            <person name="Clifton S."/>
            <person name="Fulton B."/>
            <person name="Xu J."/>
            <person name="Minx P."/>
            <person name="Pepin K.H."/>
            <person name="Johnson M."/>
            <person name="Thiruvilangam P."/>
            <person name="Bhonagiri V."/>
            <person name="Nash W.E."/>
            <person name="Mardis E.R."/>
            <person name="Wilson R.K."/>
        </authorList>
    </citation>
    <scope>NUCLEOTIDE SEQUENCE [LARGE SCALE GENOMIC DNA]</scope>
    <source>
        <strain evidence="15 16">ATCC 27756</strain>
    </source>
</reference>
<dbReference type="GO" id="GO:0009252">
    <property type="term" value="P:peptidoglycan biosynthetic process"/>
    <property type="evidence" value="ECO:0007669"/>
    <property type="project" value="UniProtKB-UniRule"/>
</dbReference>
<dbReference type="EMBL" id="AAVP02000019">
    <property type="protein sequence ID" value="EDK23199.1"/>
    <property type="molecule type" value="Genomic_DNA"/>
</dbReference>
<dbReference type="PANTHER" id="PTHR43024">
    <property type="entry name" value="UDP-N-ACETYLMURAMOYL-TRIPEPTIDE--D-ALANYL-D-ALANINE LIGASE"/>
    <property type="match status" value="1"/>
</dbReference>
<dbReference type="Gene3D" id="3.40.1390.10">
    <property type="entry name" value="MurE/MurF, N-terminal domain"/>
    <property type="match status" value="1"/>
</dbReference>
<dbReference type="SUPFAM" id="SSF63418">
    <property type="entry name" value="MurE/MurF N-terminal domain"/>
    <property type="match status" value="1"/>
</dbReference>
<evidence type="ECO:0000313" key="15">
    <source>
        <dbReference type="EMBL" id="EDK23199.1"/>
    </source>
</evidence>
<evidence type="ECO:0000256" key="2">
    <source>
        <dbReference type="ARBA" id="ARBA00022598"/>
    </source>
</evidence>
<dbReference type="GO" id="GO:0008766">
    <property type="term" value="F:UDP-N-acetylmuramoylalanyl-D-glutamyl-2,6-diaminopimelate-D-alanyl-D-alanine ligase activity"/>
    <property type="evidence" value="ECO:0007669"/>
    <property type="project" value="RHEA"/>
</dbReference>
<comment type="similarity">
    <text evidence="10">Belongs to the MurCDEF family. MurF subfamily.</text>
</comment>
<evidence type="ECO:0000256" key="3">
    <source>
        <dbReference type="ARBA" id="ARBA00022618"/>
    </source>
</evidence>
<dbReference type="InterPro" id="IPR035911">
    <property type="entry name" value="MurE/MurF_N"/>
</dbReference>
<dbReference type="Gene3D" id="3.90.190.20">
    <property type="entry name" value="Mur ligase, C-terminal domain"/>
    <property type="match status" value="1"/>
</dbReference>
<keyword evidence="2 10" id="KW-0436">Ligase</keyword>
<keyword evidence="9 10" id="KW-0961">Cell wall biogenesis/degradation</keyword>
<evidence type="ECO:0000256" key="8">
    <source>
        <dbReference type="ARBA" id="ARBA00023306"/>
    </source>
</evidence>
<dbReference type="UniPathway" id="UPA00219"/>
<comment type="pathway">
    <text evidence="10 11">Cell wall biogenesis; peptidoglycan biosynthesis.</text>
</comment>
<dbReference type="NCBIfam" id="TIGR01143">
    <property type="entry name" value="murF"/>
    <property type="match status" value="1"/>
</dbReference>
<evidence type="ECO:0000256" key="9">
    <source>
        <dbReference type="ARBA" id="ARBA00023316"/>
    </source>
</evidence>
<comment type="subcellular location">
    <subcellularLocation>
        <location evidence="10 11">Cytoplasm</location>
    </subcellularLocation>
</comment>
<dbReference type="HAMAP" id="MF_02019">
    <property type="entry name" value="MurF"/>
    <property type="match status" value="1"/>
</dbReference>
<proteinExistence type="inferred from homology"/>
<accession>A5KQV4</accession>
<keyword evidence="1 10" id="KW-0963">Cytoplasm</keyword>
<dbReference type="InterPro" id="IPR013221">
    <property type="entry name" value="Mur_ligase_cen"/>
</dbReference>
<reference evidence="15 16" key="2">
    <citation type="submission" date="2007-04" db="EMBL/GenBank/DDBJ databases">
        <title>Draft genome sequence of Ruminococcus torques (ATCC 27756).</title>
        <authorList>
            <person name="Sudarsanam P."/>
            <person name="Ley R."/>
            <person name="Guruge J."/>
            <person name="Turnbaugh P.J."/>
            <person name="Mahowald M."/>
            <person name="Liep D."/>
            <person name="Gordon J."/>
        </authorList>
    </citation>
    <scope>NUCLEOTIDE SEQUENCE [LARGE SCALE GENOMIC DNA]</scope>
    <source>
        <strain evidence="15 16">ATCC 27756</strain>
    </source>
</reference>
<dbReference type="Pfam" id="PF01225">
    <property type="entry name" value="Mur_ligase"/>
    <property type="match status" value="1"/>
</dbReference>
<dbReference type="SUPFAM" id="SSF53623">
    <property type="entry name" value="MurD-like peptide ligases, catalytic domain"/>
    <property type="match status" value="1"/>
</dbReference>
<evidence type="ECO:0000256" key="11">
    <source>
        <dbReference type="RuleBase" id="RU004136"/>
    </source>
</evidence>
<comment type="caution">
    <text evidence="15">The sequence shown here is derived from an EMBL/GenBank/DDBJ whole genome shotgun (WGS) entry which is preliminary data.</text>
</comment>
<keyword evidence="6 10" id="KW-0133">Cell shape</keyword>
<dbReference type="GO" id="GO:0008360">
    <property type="term" value="P:regulation of cell shape"/>
    <property type="evidence" value="ECO:0007669"/>
    <property type="project" value="UniProtKB-KW"/>
</dbReference>
<sequence length="483" mass="52750">MLFKKGRSYLMKYMSLQEIAAACGGTYYGGSEFLPREVSSVVIDSRKAEKDSLFIAIRGARVDGHSFIPKVMEQGALCAVSEEDLGDVPYSYIKVASCEQALKDIAEHYRRSLDIKVVGISGSVGKTSTKEMIASVLSQKYSVLKTEGNFNNEIGLPLTVFNLRKEHEIAVLEMGISGFEEMTRLAKVARPDICVLTNIGVAHMENLGSRDGILKAKTEMFAYMNENGTIILNGDDDKLRGYSPENGITPVYFGLDESCGFHAENISGKGLNGTDAQFFTPNSSFTAHINIPGAHMVYNALAATAVGYALGMTDREICAGIEANVPIAGRNNLIRAPHFTIIDDCYNANPTSMKASLDVLAFADTRKAAILGDMFELGENEKQMHREVGIHAVRKGIDVLICIGSLMKSAADGALEYLEQQKNAEHTEETPSSSAHFPTQICHFATKADFLREAKELLKEGDTVLVKASHGMEFPEIVEFLQQ</sequence>
<dbReference type="GO" id="GO:0005524">
    <property type="term" value="F:ATP binding"/>
    <property type="evidence" value="ECO:0007669"/>
    <property type="project" value="UniProtKB-UniRule"/>
</dbReference>
<dbReference type="GO" id="GO:0051301">
    <property type="term" value="P:cell division"/>
    <property type="evidence" value="ECO:0007669"/>
    <property type="project" value="UniProtKB-KW"/>
</dbReference>
<evidence type="ECO:0000256" key="6">
    <source>
        <dbReference type="ARBA" id="ARBA00022960"/>
    </source>
</evidence>
<dbReference type="InterPro" id="IPR005863">
    <property type="entry name" value="UDP-N-AcMur_synth"/>
</dbReference>
<dbReference type="Pfam" id="PF08245">
    <property type="entry name" value="Mur_ligase_M"/>
    <property type="match status" value="1"/>
</dbReference>
<evidence type="ECO:0000256" key="5">
    <source>
        <dbReference type="ARBA" id="ARBA00022840"/>
    </source>
</evidence>
<evidence type="ECO:0000256" key="10">
    <source>
        <dbReference type="HAMAP-Rule" id="MF_02019"/>
    </source>
</evidence>
<comment type="catalytic activity">
    <reaction evidence="10 11">
        <text>D-alanyl-D-alanine + UDP-N-acetyl-alpha-D-muramoyl-L-alanyl-gamma-D-glutamyl-meso-2,6-diaminopimelate + ATP = UDP-N-acetyl-alpha-D-muramoyl-L-alanyl-gamma-D-glutamyl-meso-2,6-diaminopimeloyl-D-alanyl-D-alanine + ADP + phosphate + H(+)</text>
        <dbReference type="Rhea" id="RHEA:28374"/>
        <dbReference type="ChEBI" id="CHEBI:15378"/>
        <dbReference type="ChEBI" id="CHEBI:30616"/>
        <dbReference type="ChEBI" id="CHEBI:43474"/>
        <dbReference type="ChEBI" id="CHEBI:57822"/>
        <dbReference type="ChEBI" id="CHEBI:61386"/>
        <dbReference type="ChEBI" id="CHEBI:83905"/>
        <dbReference type="ChEBI" id="CHEBI:456216"/>
        <dbReference type="EC" id="6.3.2.10"/>
    </reaction>
</comment>
<dbReference type="PaxDb" id="411460-RUMTOR_02645"/>
<dbReference type="InterPro" id="IPR036565">
    <property type="entry name" value="Mur-like_cat_sf"/>
</dbReference>
<dbReference type="GO" id="GO:0071555">
    <property type="term" value="P:cell wall organization"/>
    <property type="evidence" value="ECO:0007669"/>
    <property type="project" value="UniProtKB-KW"/>
</dbReference>
<dbReference type="GO" id="GO:0005737">
    <property type="term" value="C:cytoplasm"/>
    <property type="evidence" value="ECO:0007669"/>
    <property type="project" value="UniProtKB-SubCell"/>
</dbReference>
<organism evidence="15 16">
    <name type="scientific">[Ruminococcus] torques ATCC 27756</name>
    <dbReference type="NCBI Taxonomy" id="411460"/>
    <lineage>
        <taxon>Bacteria</taxon>
        <taxon>Bacillati</taxon>
        <taxon>Bacillota</taxon>
        <taxon>Clostridia</taxon>
        <taxon>Lachnospirales</taxon>
        <taxon>Lachnospiraceae</taxon>
        <taxon>Mediterraneibacter</taxon>
    </lineage>
</organism>
<dbReference type="Gene3D" id="3.40.1190.10">
    <property type="entry name" value="Mur-like, catalytic domain"/>
    <property type="match status" value="1"/>
</dbReference>
<dbReference type="InterPro" id="IPR004101">
    <property type="entry name" value="Mur_ligase_C"/>
</dbReference>